<evidence type="ECO:0000259" key="10">
    <source>
        <dbReference type="Pfam" id="PF13868"/>
    </source>
</evidence>
<dbReference type="InterPro" id="IPR043597">
    <property type="entry name" value="TPH_dom"/>
</dbReference>
<evidence type="ECO:0000256" key="5">
    <source>
        <dbReference type="ARBA" id="ARBA00023273"/>
    </source>
</evidence>
<dbReference type="EMBL" id="JROU02001859">
    <property type="protein sequence ID" value="OEH74980.1"/>
    <property type="molecule type" value="Genomic_DNA"/>
</dbReference>
<evidence type="ECO:0000256" key="4">
    <source>
        <dbReference type="ARBA" id="ARBA00023069"/>
    </source>
</evidence>
<proteinExistence type="inferred from homology"/>
<dbReference type="Proteomes" id="UP000095192">
    <property type="component" value="Unassembled WGS sequence"/>
</dbReference>
<feature type="compositionally biased region" description="Basic residues" evidence="9">
    <location>
        <begin position="313"/>
        <end position="322"/>
    </location>
</feature>
<dbReference type="PANTHER" id="PTHR15504:SF0">
    <property type="entry name" value="CILIA- AND FLAGELLA-ASSOCIATED PROTEIN 45"/>
    <property type="match status" value="1"/>
</dbReference>
<keyword evidence="3 8" id="KW-0175">Coiled coil</keyword>
<evidence type="ECO:0000256" key="8">
    <source>
        <dbReference type="SAM" id="Coils"/>
    </source>
</evidence>
<dbReference type="VEuPathDB" id="ToxoDB:cyc_00476"/>
<protein>
    <recommendedName>
        <fullName evidence="7">Cilia- and flagella-associated protein 45</fullName>
    </recommendedName>
</protein>
<comment type="subcellular location">
    <subcellularLocation>
        <location evidence="1">Cell projection</location>
        <location evidence="1">Cilium</location>
        <location evidence="1">Flagellum</location>
    </subcellularLocation>
</comment>
<evidence type="ECO:0000256" key="9">
    <source>
        <dbReference type="SAM" id="MobiDB-lite"/>
    </source>
</evidence>
<comment type="caution">
    <text evidence="11">The sequence shown here is derived from an EMBL/GenBank/DDBJ whole genome shotgun (WGS) entry which is preliminary data.</text>
</comment>
<feature type="region of interest" description="Disordered" evidence="9">
    <location>
        <begin position="301"/>
        <end position="322"/>
    </location>
</feature>
<evidence type="ECO:0000256" key="2">
    <source>
        <dbReference type="ARBA" id="ARBA00022846"/>
    </source>
</evidence>
<keyword evidence="12" id="KW-1185">Reference proteome</keyword>
<evidence type="ECO:0000256" key="1">
    <source>
        <dbReference type="ARBA" id="ARBA00004230"/>
    </source>
</evidence>
<organism evidence="11 12">
    <name type="scientific">Cyclospora cayetanensis</name>
    <dbReference type="NCBI Taxonomy" id="88456"/>
    <lineage>
        <taxon>Eukaryota</taxon>
        <taxon>Sar</taxon>
        <taxon>Alveolata</taxon>
        <taxon>Apicomplexa</taxon>
        <taxon>Conoidasida</taxon>
        <taxon>Coccidia</taxon>
        <taxon>Eucoccidiorida</taxon>
        <taxon>Eimeriorina</taxon>
        <taxon>Eimeriidae</taxon>
        <taxon>Cyclospora</taxon>
    </lineage>
</organism>
<accession>A0A1D3CUW5</accession>
<evidence type="ECO:0000256" key="6">
    <source>
        <dbReference type="ARBA" id="ARBA00034116"/>
    </source>
</evidence>
<evidence type="ECO:0000256" key="7">
    <source>
        <dbReference type="ARBA" id="ARBA00034142"/>
    </source>
</evidence>
<dbReference type="Pfam" id="PF13868">
    <property type="entry name" value="TPH"/>
    <property type="match status" value="1"/>
</dbReference>
<keyword evidence="4" id="KW-0969">Cilium</keyword>
<evidence type="ECO:0000256" key="3">
    <source>
        <dbReference type="ARBA" id="ARBA00023054"/>
    </source>
</evidence>
<keyword evidence="2" id="KW-0282">Flagellum</keyword>
<dbReference type="InterPro" id="IPR033253">
    <property type="entry name" value="CFAP45"/>
</dbReference>
<feature type="domain" description="Trichohyalin-plectin-homology" evidence="10">
    <location>
        <begin position="160"/>
        <end position="296"/>
    </location>
</feature>
<dbReference type="InParanoid" id="A0A1D3CUW5"/>
<reference evidence="11 12" key="1">
    <citation type="journal article" date="2016" name="BMC Genomics">
        <title>Comparative genomics reveals Cyclospora cayetanensis possesses coccidia-like metabolism and invasion components but unique surface antigens.</title>
        <authorList>
            <person name="Liu S."/>
            <person name="Wang L."/>
            <person name="Zheng H."/>
            <person name="Xu Z."/>
            <person name="Roellig D.M."/>
            <person name="Li N."/>
            <person name="Frace M.A."/>
            <person name="Tang K."/>
            <person name="Arrowood M.J."/>
            <person name="Moss D.M."/>
            <person name="Zhang L."/>
            <person name="Feng Y."/>
            <person name="Xiao L."/>
        </authorList>
    </citation>
    <scope>NUCLEOTIDE SEQUENCE [LARGE SCALE GENOMIC DNA]</scope>
    <source>
        <strain evidence="11 12">CHN_HEN01</strain>
    </source>
</reference>
<sequence length="322" mass="37740">MRRGDGQGVSLLDERRQRRARGYRYRRIASSSLADDCLFRPHLSSVESLDWKCRTLAERDMPAELNFSEARAKARSGIYRDAQRLFLEELEQIKGITQFQPAVGPQAKENLEERNSRATELRKRMLETDNQWKERGTCVQATACVSSSNSVLSKAQEAQEENRESVRDMNSILLTCRVDAIRAKQIQLKRQAEEERERLEKELDAKIEEERLKATKTMEEREAARQDKLRLQETMIKQQIDERQKKRQLELEETKKERVLVLQQMEALKLEDELAKRQKEETARKMQIEINEHNRKILTGQWKSRIDLSANGKKQKGGSKRE</sequence>
<evidence type="ECO:0000313" key="12">
    <source>
        <dbReference type="Proteomes" id="UP000095192"/>
    </source>
</evidence>
<dbReference type="PANTHER" id="PTHR15504">
    <property type="entry name" value="NASOPHARYNGEAL EPITHELIUM SPECIFIC PROTEIN 1"/>
    <property type="match status" value="1"/>
</dbReference>
<feature type="coiled-coil region" evidence="8">
    <location>
        <begin position="178"/>
        <end position="296"/>
    </location>
</feature>
<name>A0A1D3CUW5_9EIME</name>
<dbReference type="VEuPathDB" id="ToxoDB:LOC34617653"/>
<keyword evidence="5" id="KW-0966">Cell projection</keyword>
<gene>
    <name evidence="11" type="ORF">cyc_00476</name>
</gene>
<dbReference type="AlphaFoldDB" id="A0A1D3CUW5"/>
<comment type="similarity">
    <text evidence="6">Belongs to the CFAP45 family.</text>
</comment>
<dbReference type="GO" id="GO:0031514">
    <property type="term" value="C:motile cilium"/>
    <property type="evidence" value="ECO:0007669"/>
    <property type="project" value="UniProtKB-SubCell"/>
</dbReference>
<evidence type="ECO:0000313" key="11">
    <source>
        <dbReference type="EMBL" id="OEH74980.1"/>
    </source>
</evidence>